<sequence length="148" mass="17182">MKAKGRPEQYGWKLKKITDSDFWEWYENQDNIGESLVTLAQFFIKQYGTLDVKSFEAQQAMHKDLLMKDEFYQDFYQMKALLQGNPVMSIPKVAVEELSVQDDETSKDNSVETESTIEEKTKEEVKKEVKEESPKESLFGGVNPKNII</sequence>
<gene>
    <name evidence="2" type="ORF">IKC_06476</name>
</gene>
<comment type="caution">
    <text evidence="2">The sequence shown here is derived from an EMBL/GenBank/DDBJ whole genome shotgun (WGS) entry which is preliminary data.</text>
</comment>
<organism evidence="2 3">
    <name type="scientific">Bacillus cereus VD184</name>
    <dbReference type="NCBI Taxonomy" id="1053242"/>
    <lineage>
        <taxon>Bacteria</taxon>
        <taxon>Bacillati</taxon>
        <taxon>Bacillota</taxon>
        <taxon>Bacilli</taxon>
        <taxon>Bacillales</taxon>
        <taxon>Bacillaceae</taxon>
        <taxon>Bacillus</taxon>
        <taxon>Bacillus cereus group</taxon>
    </lineage>
</organism>
<dbReference type="Proteomes" id="UP000014028">
    <property type="component" value="Unassembled WGS sequence"/>
</dbReference>
<evidence type="ECO:0000313" key="3">
    <source>
        <dbReference type="Proteomes" id="UP000014028"/>
    </source>
</evidence>
<feature type="compositionally biased region" description="Basic and acidic residues" evidence="1">
    <location>
        <begin position="117"/>
        <end position="135"/>
    </location>
</feature>
<dbReference type="AlphaFoldDB" id="A0A9W5R0M9"/>
<feature type="region of interest" description="Disordered" evidence="1">
    <location>
        <begin position="101"/>
        <end position="148"/>
    </location>
</feature>
<evidence type="ECO:0000256" key="1">
    <source>
        <dbReference type="SAM" id="MobiDB-lite"/>
    </source>
</evidence>
<accession>A0A9W5R0M9</accession>
<proteinExistence type="predicted"/>
<evidence type="ECO:0000313" key="2">
    <source>
        <dbReference type="EMBL" id="EOQ01566.1"/>
    </source>
</evidence>
<dbReference type="RefSeq" id="WP_016123950.1">
    <property type="nucleotide sequence ID" value="NZ_KB976847.1"/>
</dbReference>
<reference evidence="2 3" key="1">
    <citation type="submission" date="2012-12" db="EMBL/GenBank/DDBJ databases">
        <title>The Genome Sequence of Bacillus cereus VD184.</title>
        <authorList>
            <consortium name="The Broad Institute Genome Sequencing Platform"/>
            <consortium name="The Broad Institute Genome Sequencing Center for Infectious Disease"/>
            <person name="Feldgarden M."/>
            <person name="Van der Auwera G.A."/>
            <person name="Mahillon J."/>
            <person name="Duprez V."/>
            <person name="Timmery S."/>
            <person name="Mattelet C."/>
            <person name="Dierick K."/>
            <person name="Sun M."/>
            <person name="Yu Z."/>
            <person name="Zhu L."/>
            <person name="Hu X."/>
            <person name="Shank E.B."/>
            <person name="Swiecicka I."/>
            <person name="Hansen B.M."/>
            <person name="Andrup L."/>
            <person name="Walker B."/>
            <person name="Young S.K."/>
            <person name="Zeng Q."/>
            <person name="Gargeya S."/>
            <person name="Fitzgerald M."/>
            <person name="Haas B."/>
            <person name="Abouelleil A."/>
            <person name="Alvarado L."/>
            <person name="Arachchi H.M."/>
            <person name="Berlin A.M."/>
            <person name="Chapman S.B."/>
            <person name="Dewar J."/>
            <person name="Goldberg J."/>
            <person name="Griggs A."/>
            <person name="Gujja S."/>
            <person name="Hansen M."/>
            <person name="Howarth C."/>
            <person name="Imamovic A."/>
            <person name="Larimer J."/>
            <person name="McCowan C."/>
            <person name="Murphy C."/>
            <person name="Neiman D."/>
            <person name="Pearson M."/>
            <person name="Priest M."/>
            <person name="Roberts A."/>
            <person name="Saif S."/>
            <person name="Shea T."/>
            <person name="Sisk P."/>
            <person name="Sykes S."/>
            <person name="Wortman J."/>
            <person name="Nusbaum C."/>
            <person name="Birren B."/>
        </authorList>
    </citation>
    <scope>NUCLEOTIDE SEQUENCE [LARGE SCALE GENOMIC DNA]</scope>
    <source>
        <strain evidence="2 3">VD184</strain>
    </source>
</reference>
<name>A0A9W5R0M9_BACCE</name>
<protein>
    <submittedName>
        <fullName evidence="2">Uncharacterized protein</fullName>
    </submittedName>
</protein>
<dbReference type="EMBL" id="AHFK01000104">
    <property type="protein sequence ID" value="EOQ01566.1"/>
    <property type="molecule type" value="Genomic_DNA"/>
</dbReference>